<sequence length="122" mass="14049">MKAIFIFILSFWMVACIASDEQYFRVHPEKLQEAIKKCPENSPKGISCEQLKDIAIRVNKLALQLRIDPQDYGKQILALQEEIAKQEYSKNEDTVAKDDLVKNKAALKERLAVVRWLESPES</sequence>
<evidence type="ECO:0000313" key="4">
    <source>
        <dbReference type="Proteomes" id="UP000281170"/>
    </source>
</evidence>
<geneLocation type="plasmid" evidence="2 4">
    <name>11</name>
</geneLocation>
<keyword evidence="1" id="KW-0255">Endonuclease</keyword>
<dbReference type="AlphaFoldDB" id="A0A0W0R2H5"/>
<keyword evidence="1" id="KW-0378">Hydrolase</keyword>
<dbReference type="EMBL" id="LNKA01000007">
    <property type="protein sequence ID" value="KTC65177.1"/>
    <property type="molecule type" value="Genomic_DNA"/>
</dbReference>
<proteinExistence type="predicted"/>
<evidence type="ECO:0000313" key="3">
    <source>
        <dbReference type="Proteomes" id="UP000054859"/>
    </source>
</evidence>
<reference evidence="2 4" key="2">
    <citation type="submission" date="2018-12" db="EMBL/GenBank/DDBJ databases">
        <authorList>
            <consortium name="Pathogen Informatics"/>
        </authorList>
    </citation>
    <scope>NUCLEOTIDE SEQUENCE [LARGE SCALE GENOMIC DNA]</scope>
    <source>
        <strain evidence="2 4">NCTC12735</strain>
        <plasmid evidence="4">11</plasmid>
    </source>
</reference>
<name>A0A0W0R2H5_9GAMM</name>
<keyword evidence="3" id="KW-1185">Reference proteome</keyword>
<organism evidence="1 3">
    <name type="scientific">Legionella adelaidensis</name>
    <dbReference type="NCBI Taxonomy" id="45056"/>
    <lineage>
        <taxon>Bacteria</taxon>
        <taxon>Pseudomonadati</taxon>
        <taxon>Pseudomonadota</taxon>
        <taxon>Gammaproteobacteria</taxon>
        <taxon>Legionellales</taxon>
        <taxon>Legionellaceae</taxon>
        <taxon>Legionella</taxon>
    </lineage>
</organism>
<dbReference type="PATRIC" id="fig|45056.6.peg.1540"/>
<accession>A0A0W0R2H5</accession>
<dbReference type="STRING" id="45056.Lade_1491"/>
<evidence type="ECO:0000313" key="2">
    <source>
        <dbReference type="EMBL" id="VEH85071.1"/>
    </source>
</evidence>
<dbReference type="KEGG" id="ladl:NCTC12735_00693"/>
<evidence type="ECO:0000313" key="1">
    <source>
        <dbReference type="EMBL" id="KTC65177.1"/>
    </source>
</evidence>
<dbReference type="EMBL" id="LR134420">
    <property type="protein sequence ID" value="VEH85071.1"/>
    <property type="molecule type" value="Genomic_DNA"/>
</dbReference>
<dbReference type="RefSeq" id="WP_058462573.1">
    <property type="nucleotide sequence ID" value="NZ_CAAAHS010000019.1"/>
</dbReference>
<protein>
    <submittedName>
        <fullName evidence="1">Secreted endonuclease</fullName>
    </submittedName>
</protein>
<dbReference type="GO" id="GO:0004519">
    <property type="term" value="F:endonuclease activity"/>
    <property type="evidence" value="ECO:0007669"/>
    <property type="project" value="UniProtKB-KW"/>
</dbReference>
<dbReference type="Proteomes" id="UP000281170">
    <property type="component" value="Plasmid 11"/>
</dbReference>
<keyword evidence="2" id="KW-0614">Plasmid</keyword>
<dbReference type="OrthoDB" id="5647842at2"/>
<dbReference type="Proteomes" id="UP000054859">
    <property type="component" value="Unassembled WGS sequence"/>
</dbReference>
<dbReference type="PROSITE" id="PS51257">
    <property type="entry name" value="PROKAR_LIPOPROTEIN"/>
    <property type="match status" value="1"/>
</dbReference>
<gene>
    <name evidence="1" type="ORF">Lade_1491</name>
    <name evidence="2" type="ORF">NCTC12735_00693</name>
</gene>
<keyword evidence="1" id="KW-0540">Nuclease</keyword>
<reference evidence="1 3" key="1">
    <citation type="submission" date="2015-11" db="EMBL/GenBank/DDBJ databases">
        <title>Identification of large and diverse effector repertoires of 38 Legionella species.</title>
        <authorList>
            <person name="Burstein D."/>
            <person name="Amaro F."/>
            <person name="Zusman T."/>
            <person name="Lifshitz Z."/>
            <person name="Cohen O."/>
            <person name="Gilbert J.A."/>
            <person name="Pupko T."/>
            <person name="Shuman H.A."/>
            <person name="Segal G."/>
        </authorList>
    </citation>
    <scope>NUCLEOTIDE SEQUENCE [LARGE SCALE GENOMIC DNA]</scope>
    <source>
        <strain evidence="1 3">1762-AUS-E</strain>
    </source>
</reference>